<keyword evidence="2" id="KW-0409">Iron storage</keyword>
<dbReference type="PANTHER" id="PTHR11431">
    <property type="entry name" value="FERRITIN"/>
    <property type="match status" value="1"/>
</dbReference>
<feature type="binding site" evidence="1">
    <location>
        <position position="186"/>
    </location>
    <ligand>
        <name>Fe cation</name>
        <dbReference type="ChEBI" id="CHEBI:24875"/>
        <label>1</label>
    </ligand>
</feature>
<keyword evidence="6" id="KW-1185">Reference proteome</keyword>
<dbReference type="CDD" id="cd01056">
    <property type="entry name" value="Euk_Ferritin"/>
    <property type="match status" value="1"/>
</dbReference>
<proteinExistence type="inferred from homology"/>
<keyword evidence="1 2" id="KW-0479">Metal-binding</keyword>
<organism evidence="5 6">
    <name type="scientific">Hypothenemus hampei</name>
    <name type="common">Coffee berry borer</name>
    <dbReference type="NCBI Taxonomy" id="57062"/>
    <lineage>
        <taxon>Eukaryota</taxon>
        <taxon>Metazoa</taxon>
        <taxon>Ecdysozoa</taxon>
        <taxon>Arthropoda</taxon>
        <taxon>Hexapoda</taxon>
        <taxon>Insecta</taxon>
        <taxon>Pterygota</taxon>
        <taxon>Neoptera</taxon>
        <taxon>Endopterygota</taxon>
        <taxon>Coleoptera</taxon>
        <taxon>Polyphaga</taxon>
        <taxon>Cucujiformia</taxon>
        <taxon>Curculionidae</taxon>
        <taxon>Scolytinae</taxon>
        <taxon>Hypothenemus</taxon>
    </lineage>
</organism>
<name>A0ABD1F6Z9_HYPHA</name>
<evidence type="ECO:0000313" key="5">
    <source>
        <dbReference type="EMBL" id="KAL1513340.1"/>
    </source>
</evidence>
<dbReference type="Proteomes" id="UP001566132">
    <property type="component" value="Unassembled WGS sequence"/>
</dbReference>
<dbReference type="InterPro" id="IPR001519">
    <property type="entry name" value="Ferritin"/>
</dbReference>
<dbReference type="GO" id="GO:0046872">
    <property type="term" value="F:metal ion binding"/>
    <property type="evidence" value="ECO:0007669"/>
    <property type="project" value="UniProtKB-KW"/>
</dbReference>
<dbReference type="InterPro" id="IPR009040">
    <property type="entry name" value="Ferritin-like_diiron"/>
</dbReference>
<dbReference type="SUPFAM" id="SSF47240">
    <property type="entry name" value="Ferritin-like"/>
    <property type="match status" value="1"/>
</dbReference>
<dbReference type="PROSITE" id="PS50905">
    <property type="entry name" value="FERRITIN_LIKE"/>
    <property type="match status" value="1"/>
</dbReference>
<evidence type="ECO:0000256" key="1">
    <source>
        <dbReference type="PIRSR" id="PIRSR601519-1"/>
    </source>
</evidence>
<evidence type="ECO:0000256" key="3">
    <source>
        <dbReference type="SAM" id="SignalP"/>
    </source>
</evidence>
<dbReference type="InterPro" id="IPR012347">
    <property type="entry name" value="Ferritin-like"/>
</dbReference>
<sequence>MKVVLAVFAAILAVASAAEECYTDVVETCNNPSLKQEGVLTKCDAQYGGIVSAESDLQKLANSLIHRSFDFLLMATHYGNYIKNRPGFEKLFRGLSDDLWEDGIESVKYITSRGGQMNFKNVHESLAADAGSLELYELHSMSKALDIEKSLAKQVFDLHKETANHRVDHYDPEIGHHLEEKFMGKQKETIRKLAGHAKDLGNLLNEERDPSLALYLFDQYLQK</sequence>
<dbReference type="GO" id="GO:0006879">
    <property type="term" value="P:intracellular iron ion homeostasis"/>
    <property type="evidence" value="ECO:0007669"/>
    <property type="project" value="UniProtKB-KW"/>
</dbReference>
<feature type="domain" description="Ferritin-like diiron" evidence="4">
    <location>
        <begin position="47"/>
        <end position="204"/>
    </location>
</feature>
<evidence type="ECO:0000313" key="6">
    <source>
        <dbReference type="Proteomes" id="UP001566132"/>
    </source>
</evidence>
<keyword evidence="1 2" id="KW-0408">Iron</keyword>
<dbReference type="AlphaFoldDB" id="A0ABD1F6Z9"/>
<feature type="signal peptide" evidence="3">
    <location>
        <begin position="1"/>
        <end position="17"/>
    </location>
</feature>
<comment type="function">
    <text evidence="2">Stores iron in a soluble, non-toxic, readily available form. Important for iron homeostasis. Iron is taken up in the ferrous form and deposited as ferric hydroxides after oxidation.</text>
</comment>
<evidence type="ECO:0000259" key="4">
    <source>
        <dbReference type="PROSITE" id="PS50905"/>
    </source>
</evidence>
<feature type="binding site" evidence="1">
    <location>
        <position position="148"/>
    </location>
    <ligand>
        <name>Fe cation</name>
        <dbReference type="ChEBI" id="CHEBI:24875"/>
        <label>1</label>
    </ligand>
</feature>
<gene>
    <name evidence="5" type="ORF">ABEB36_002761</name>
</gene>
<accession>A0ABD1F6Z9</accession>
<reference evidence="5 6" key="1">
    <citation type="submission" date="2024-05" db="EMBL/GenBank/DDBJ databases">
        <title>Genetic variation in Jamaican populations of the coffee berry borer (Hypothenemus hampei).</title>
        <authorList>
            <person name="Errbii M."/>
            <person name="Myrie A."/>
        </authorList>
    </citation>
    <scope>NUCLEOTIDE SEQUENCE [LARGE SCALE GENOMIC DNA]</scope>
    <source>
        <strain evidence="5">JA-Hopewell-2020-01-JO</strain>
        <tissue evidence="5">Whole body</tissue>
    </source>
</reference>
<dbReference type="PANTHER" id="PTHR11431:SF51">
    <property type="entry name" value="FERRITIN"/>
    <property type="match status" value="1"/>
</dbReference>
<dbReference type="InterPro" id="IPR009078">
    <property type="entry name" value="Ferritin-like_SF"/>
</dbReference>
<feature type="chain" id="PRO_5044745606" description="Ferritin" evidence="3">
    <location>
        <begin position="18"/>
        <end position="223"/>
    </location>
</feature>
<dbReference type="Gene3D" id="1.20.1260.10">
    <property type="match status" value="1"/>
</dbReference>
<dbReference type="EMBL" id="JBDJPC010000002">
    <property type="protein sequence ID" value="KAL1513340.1"/>
    <property type="molecule type" value="Genomic_DNA"/>
</dbReference>
<comment type="caution">
    <text evidence="5">The sequence shown here is derived from an EMBL/GenBank/DDBJ whole genome shotgun (WGS) entry which is preliminary data.</text>
</comment>
<keyword evidence="3" id="KW-0732">Signal</keyword>
<protein>
    <recommendedName>
        <fullName evidence="2">Ferritin</fullName>
    </recommendedName>
</protein>
<comment type="similarity">
    <text evidence="2">Belongs to the ferritin family.</text>
</comment>
<evidence type="ECO:0000256" key="2">
    <source>
        <dbReference type="RuleBase" id="RU361145"/>
    </source>
</evidence>